<dbReference type="PIRSF" id="PIRSF005646">
    <property type="entry name" value="FwdB"/>
    <property type="match status" value="1"/>
</dbReference>
<dbReference type="NCBIfam" id="TIGR03129">
    <property type="entry name" value="one_C_dehyd_B"/>
    <property type="match status" value="1"/>
</dbReference>
<dbReference type="GO" id="GO:0022904">
    <property type="term" value="P:respiratory electron transport chain"/>
    <property type="evidence" value="ECO:0007669"/>
    <property type="project" value="TreeGrafter"/>
</dbReference>
<dbReference type="GO" id="GO:0015948">
    <property type="term" value="P:methanogenesis"/>
    <property type="evidence" value="ECO:0007669"/>
    <property type="project" value="InterPro"/>
</dbReference>
<dbReference type="GO" id="GO:0016020">
    <property type="term" value="C:membrane"/>
    <property type="evidence" value="ECO:0007669"/>
    <property type="project" value="TreeGrafter"/>
</dbReference>
<accession>A0A9X9S3L2</accession>
<dbReference type="GeneID" id="76835837"/>
<name>A0A9X9S3L2_METOG</name>
<reference evidence="3" key="1">
    <citation type="submission" date="2022-11" db="EMBL/GenBank/DDBJ databases">
        <title>Complete genome sequence of Methanogenium organophilum DSM 3596.</title>
        <authorList>
            <person name="Chen S.-C."/>
            <person name="Lai S.-J."/>
            <person name="You Y.-T."/>
        </authorList>
    </citation>
    <scope>NUCLEOTIDE SEQUENCE</scope>
    <source>
        <strain evidence="3">DSM 3596</strain>
    </source>
</reference>
<feature type="domain" description="Molybdopterin oxidoreductase" evidence="2">
    <location>
        <begin position="47"/>
        <end position="220"/>
    </location>
</feature>
<evidence type="ECO:0000256" key="1">
    <source>
        <dbReference type="ARBA" id="ARBA00023002"/>
    </source>
</evidence>
<dbReference type="KEGG" id="mou:OU421_12005"/>
<evidence type="ECO:0000259" key="2">
    <source>
        <dbReference type="Pfam" id="PF00384"/>
    </source>
</evidence>
<dbReference type="RefSeq" id="WP_268186341.1">
    <property type="nucleotide sequence ID" value="NZ_CP113361.1"/>
</dbReference>
<dbReference type="EMBL" id="CP113361">
    <property type="protein sequence ID" value="WAI01127.1"/>
    <property type="molecule type" value="Genomic_DNA"/>
</dbReference>
<dbReference type="Gene3D" id="3.40.50.740">
    <property type="match status" value="1"/>
</dbReference>
<dbReference type="Pfam" id="PF00384">
    <property type="entry name" value="Molybdopterin"/>
    <property type="match status" value="1"/>
</dbReference>
<dbReference type="EC" id="1.2.7.12" evidence="3"/>
<gene>
    <name evidence="3" type="ORF">OU421_12005</name>
</gene>
<dbReference type="PANTHER" id="PTHR43105:SF14">
    <property type="entry name" value="FORMATE DEHYDROGENASE H"/>
    <property type="match status" value="1"/>
</dbReference>
<organism evidence="3 4">
    <name type="scientific">Methanogenium organophilum</name>
    <dbReference type="NCBI Taxonomy" id="2199"/>
    <lineage>
        <taxon>Archaea</taxon>
        <taxon>Methanobacteriati</taxon>
        <taxon>Methanobacteriota</taxon>
        <taxon>Stenosarchaea group</taxon>
        <taxon>Methanomicrobia</taxon>
        <taxon>Methanomicrobiales</taxon>
        <taxon>Methanomicrobiaceae</taxon>
        <taxon>Methanogenium</taxon>
    </lineage>
</organism>
<dbReference type="Gene3D" id="3.40.228.10">
    <property type="entry name" value="Dimethylsulfoxide Reductase, domain 2"/>
    <property type="match status" value="1"/>
</dbReference>
<dbReference type="SUPFAM" id="SSF53706">
    <property type="entry name" value="Formate dehydrogenase/DMSO reductase, domains 1-3"/>
    <property type="match status" value="1"/>
</dbReference>
<keyword evidence="1 3" id="KW-0560">Oxidoreductase</keyword>
<proteinExistence type="predicted"/>
<dbReference type="GO" id="GO:0003954">
    <property type="term" value="F:NADH dehydrogenase activity"/>
    <property type="evidence" value="ECO:0007669"/>
    <property type="project" value="TreeGrafter"/>
</dbReference>
<dbReference type="AlphaFoldDB" id="A0A9X9S3L2"/>
<sequence>MQEIKDMVCPFCGCLCDDVTLGIENGSIVSTDNCCTIGNAKFLGKNRLKNPIQKVDGKWIDITYDEAVDAAVDILLDADRPLLFGWSGTHGEAQCVGVHMNEILGGVIDSTTSVCHGPSILAIQEVGHPGCTLGQVKNRADLVIYWGCNPIEAHPRHMSRYTTYADGYFLDNAFRNRKVIVVDVRETETAKVADEFIQIKSGGDYAVLSSLRAILRGKADMIPASVAGVSKTQLMQVAEMCKTCSFGALFFGVGLTMAKGKYKNVRNAIELVDDLNRHTKFTLTPMRGHWNVYGANEVFSWMTGYPFAVDFCRGVAFYNPGETTAIDILARKECDACMIIASDPAAHFPRACVEQIRDIPMIAIDPFQSLTTPLADLQIPVAVTGIDAEGTAYRMDGIPIKVKKVMDSGYPSDTEILTRIYQKMLEVKGL</sequence>
<keyword evidence="4" id="KW-1185">Reference proteome</keyword>
<dbReference type="GO" id="GO:0018493">
    <property type="term" value="F:formylmethanofuran dehydrogenase activity"/>
    <property type="evidence" value="ECO:0007669"/>
    <property type="project" value="UniProtKB-EC"/>
</dbReference>
<dbReference type="PANTHER" id="PTHR43105">
    <property type="entry name" value="RESPIRATORY NITRATE REDUCTASE"/>
    <property type="match status" value="1"/>
</dbReference>
<protein>
    <submittedName>
        <fullName evidence="3">Formylmethanofuran dehydrogenase subunit B</fullName>
        <ecNumber evidence="3">1.2.7.12</ecNumber>
    </submittedName>
</protein>
<dbReference type="CDD" id="cd02761">
    <property type="entry name" value="MopB_FmdB-FwdB"/>
    <property type="match status" value="1"/>
</dbReference>
<evidence type="ECO:0000313" key="4">
    <source>
        <dbReference type="Proteomes" id="UP001163096"/>
    </source>
</evidence>
<dbReference type="Proteomes" id="UP001163096">
    <property type="component" value="Chromosome"/>
</dbReference>
<dbReference type="InterPro" id="IPR050123">
    <property type="entry name" value="Prok_molybdopt-oxidoreductase"/>
</dbReference>
<evidence type="ECO:0000313" key="3">
    <source>
        <dbReference type="EMBL" id="WAI01127.1"/>
    </source>
</evidence>
<dbReference type="InterPro" id="IPR016457">
    <property type="entry name" value="Formylmethanofuran_DH_bsu"/>
</dbReference>
<dbReference type="InterPro" id="IPR006656">
    <property type="entry name" value="Mopterin_OxRdtase"/>
</dbReference>